<dbReference type="AlphaFoldDB" id="A0A081K8G9"/>
<evidence type="ECO:0000259" key="1">
    <source>
        <dbReference type="PROSITE" id="PS51725"/>
    </source>
</evidence>
<dbReference type="InterPro" id="IPR007138">
    <property type="entry name" value="ABM_dom"/>
</dbReference>
<keyword evidence="2" id="KW-0560">Oxidoreductase</keyword>
<feature type="domain" description="ABM" evidence="1">
    <location>
        <begin position="2"/>
        <end position="90"/>
    </location>
</feature>
<dbReference type="GO" id="GO:0004497">
    <property type="term" value="F:monooxygenase activity"/>
    <property type="evidence" value="ECO:0007669"/>
    <property type="project" value="UniProtKB-KW"/>
</dbReference>
<dbReference type="InterPro" id="IPR052936">
    <property type="entry name" value="Jasmonate_Hydroxylase-like"/>
</dbReference>
<organism evidence="2 3">
    <name type="scientific">Endozoicomonas elysicola</name>
    <dbReference type="NCBI Taxonomy" id="305900"/>
    <lineage>
        <taxon>Bacteria</taxon>
        <taxon>Pseudomonadati</taxon>
        <taxon>Pseudomonadota</taxon>
        <taxon>Gammaproteobacteria</taxon>
        <taxon>Oceanospirillales</taxon>
        <taxon>Endozoicomonadaceae</taxon>
        <taxon>Endozoicomonas</taxon>
    </lineage>
</organism>
<sequence>MYAVIFEVEIKEGCKDAYLALGAKMRERVASYEGFISAERFASVVTEGKICSLSFWESEQAIARWKQDMEHLICQQQGREQLFNDYRIRIAHVERDYTMAGT</sequence>
<protein>
    <submittedName>
        <fullName evidence="2">Antibiotic biosynthesis monooxygenase</fullName>
    </submittedName>
</protein>
<dbReference type="PANTHER" id="PTHR37811:SF2">
    <property type="entry name" value="ABM DOMAIN-CONTAINING PROTEIN"/>
    <property type="match status" value="1"/>
</dbReference>
<dbReference type="SUPFAM" id="SSF54909">
    <property type="entry name" value="Dimeric alpha+beta barrel"/>
    <property type="match status" value="1"/>
</dbReference>
<dbReference type="Pfam" id="PF03992">
    <property type="entry name" value="ABM"/>
    <property type="match status" value="1"/>
</dbReference>
<dbReference type="RefSeq" id="WP_020580983.1">
    <property type="nucleotide sequence ID" value="NZ_JOJP01000001.1"/>
</dbReference>
<evidence type="ECO:0000313" key="3">
    <source>
        <dbReference type="Proteomes" id="UP000027997"/>
    </source>
</evidence>
<dbReference type="EMBL" id="JOJP01000001">
    <property type="protein sequence ID" value="KEI70445.1"/>
    <property type="molecule type" value="Genomic_DNA"/>
</dbReference>
<dbReference type="InterPro" id="IPR011008">
    <property type="entry name" value="Dimeric_a/b-barrel"/>
</dbReference>
<dbReference type="PANTHER" id="PTHR37811">
    <property type="entry name" value="BLL5343 PROTEIN"/>
    <property type="match status" value="1"/>
</dbReference>
<keyword evidence="3" id="KW-1185">Reference proteome</keyword>
<accession>A0A081K8G9</accession>
<evidence type="ECO:0000313" key="2">
    <source>
        <dbReference type="EMBL" id="KEI70445.1"/>
    </source>
</evidence>
<dbReference type="PROSITE" id="PS51725">
    <property type="entry name" value="ABM"/>
    <property type="match status" value="1"/>
</dbReference>
<proteinExistence type="predicted"/>
<comment type="caution">
    <text evidence="2">The sequence shown here is derived from an EMBL/GenBank/DDBJ whole genome shotgun (WGS) entry which is preliminary data.</text>
</comment>
<dbReference type="STRING" id="305900.GV64_06590"/>
<dbReference type="Gene3D" id="3.30.70.100">
    <property type="match status" value="1"/>
</dbReference>
<reference evidence="2 3" key="1">
    <citation type="submission" date="2014-06" db="EMBL/GenBank/DDBJ databases">
        <title>Whole Genome Sequences of Three Symbiotic Endozoicomonas Bacteria.</title>
        <authorList>
            <person name="Neave M.J."/>
            <person name="Apprill A."/>
            <person name="Voolstra C.R."/>
        </authorList>
    </citation>
    <scope>NUCLEOTIDE SEQUENCE [LARGE SCALE GENOMIC DNA]</scope>
    <source>
        <strain evidence="2 3">DSM 22380</strain>
    </source>
</reference>
<name>A0A081K8G9_9GAMM</name>
<gene>
    <name evidence="2" type="ORF">GV64_06590</name>
</gene>
<dbReference type="Proteomes" id="UP000027997">
    <property type="component" value="Unassembled WGS sequence"/>
</dbReference>
<dbReference type="eggNOG" id="COG2329">
    <property type="taxonomic scope" value="Bacteria"/>
</dbReference>
<keyword evidence="2" id="KW-0503">Monooxygenase</keyword>